<feature type="coiled-coil region" evidence="1">
    <location>
        <begin position="126"/>
        <end position="181"/>
    </location>
</feature>
<dbReference type="SUPFAM" id="SSF46689">
    <property type="entry name" value="Homeodomain-like"/>
    <property type="match status" value="1"/>
</dbReference>
<keyword evidence="1" id="KW-0175">Coiled coil</keyword>
<dbReference type="Pfam" id="PF13921">
    <property type="entry name" value="Myb_DNA-bind_6"/>
    <property type="match status" value="1"/>
</dbReference>
<comment type="caution">
    <text evidence="3">The sequence shown here is derived from an EMBL/GenBank/DDBJ whole genome shotgun (WGS) entry which is preliminary data.</text>
</comment>
<dbReference type="NCBIfam" id="TIGR02894">
    <property type="entry name" value="DNA_bind_RsfA"/>
    <property type="match status" value="1"/>
</dbReference>
<dbReference type="RefSeq" id="WP_307406305.1">
    <property type="nucleotide sequence ID" value="NZ_JAUSTW010000002.1"/>
</dbReference>
<organism evidence="3 4">
    <name type="scientific">Neobacillus ginsengisoli</name>
    <dbReference type="NCBI Taxonomy" id="904295"/>
    <lineage>
        <taxon>Bacteria</taxon>
        <taxon>Bacillati</taxon>
        <taxon>Bacillota</taxon>
        <taxon>Bacilli</taxon>
        <taxon>Bacillales</taxon>
        <taxon>Bacillaceae</taxon>
        <taxon>Neobacillus</taxon>
    </lineage>
</organism>
<reference evidence="3 4" key="1">
    <citation type="submission" date="2023-07" db="EMBL/GenBank/DDBJ databases">
        <title>Genomic Encyclopedia of Type Strains, Phase IV (KMG-IV): sequencing the most valuable type-strain genomes for metagenomic binning, comparative biology and taxonomic classification.</title>
        <authorList>
            <person name="Goeker M."/>
        </authorList>
    </citation>
    <scope>NUCLEOTIDE SEQUENCE [LARGE SCALE GENOMIC DNA]</scope>
    <source>
        <strain evidence="3 4">DSM 27594</strain>
    </source>
</reference>
<dbReference type="InterPro" id="IPR014243">
    <property type="entry name" value="RsfA-like"/>
</dbReference>
<sequence length="208" mass="24322">MSPTRQDAWSQDEDLLLAEVVLRHIREGGTQLQAFEEVGKQLSRTSAACGFRWNSFVRKQYKSGIELAKKQRKELKKQGVQDASEKPEELTNVEERISSSLNSNGTITFQAVIHFLEGIHKKAEVSSRIEEDREKSFERIKELEKKSYYLAAENERLTKNLKEIQEDYRSLIEIMEKARKMVVLQEEDRQQKVKFQMDKNGNLERVEK</sequence>
<protein>
    <submittedName>
        <fullName evidence="3">Flagellar motility protein MotE (MotC chaperone)</fullName>
    </submittedName>
</protein>
<gene>
    <name evidence="3" type="ORF">J2S10_001626</name>
</gene>
<keyword evidence="3" id="KW-0969">Cilium</keyword>
<name>A0ABT9XSE8_9BACI</name>
<feature type="domain" description="Myb-like" evidence="2">
    <location>
        <begin position="1"/>
        <end position="57"/>
    </location>
</feature>
<dbReference type="InterPro" id="IPR009057">
    <property type="entry name" value="Homeodomain-like_sf"/>
</dbReference>
<dbReference type="Proteomes" id="UP001224122">
    <property type="component" value="Unassembled WGS sequence"/>
</dbReference>
<proteinExistence type="predicted"/>
<dbReference type="PANTHER" id="PTHR41302">
    <property type="entry name" value="PRESPORE-SPECIFIC TRANSCRIPTIONAL REGULATOR RSFA-RELATED"/>
    <property type="match status" value="1"/>
</dbReference>
<evidence type="ECO:0000256" key="1">
    <source>
        <dbReference type="SAM" id="Coils"/>
    </source>
</evidence>
<keyword evidence="3" id="KW-0966">Cell projection</keyword>
<keyword evidence="3" id="KW-0282">Flagellum</keyword>
<evidence type="ECO:0000259" key="2">
    <source>
        <dbReference type="PROSITE" id="PS50090"/>
    </source>
</evidence>
<evidence type="ECO:0000313" key="4">
    <source>
        <dbReference type="Proteomes" id="UP001224122"/>
    </source>
</evidence>
<dbReference type="PROSITE" id="PS50090">
    <property type="entry name" value="MYB_LIKE"/>
    <property type="match status" value="1"/>
</dbReference>
<dbReference type="EMBL" id="JAUSTW010000002">
    <property type="protein sequence ID" value="MDQ0198485.1"/>
    <property type="molecule type" value="Genomic_DNA"/>
</dbReference>
<evidence type="ECO:0000313" key="3">
    <source>
        <dbReference type="EMBL" id="MDQ0198485.1"/>
    </source>
</evidence>
<keyword evidence="4" id="KW-1185">Reference proteome</keyword>
<accession>A0ABT9XSE8</accession>
<dbReference type="PANTHER" id="PTHR41302:SF2">
    <property type="entry name" value="PRESPORE SPECIFIC TRANSCRIPTIONAL ACTIVATOR RSFA"/>
    <property type="match status" value="1"/>
</dbReference>
<dbReference type="InterPro" id="IPR001005">
    <property type="entry name" value="SANT/Myb"/>
</dbReference>